<dbReference type="InterPro" id="IPR050067">
    <property type="entry name" value="IPM_dehydratase_rel_enz"/>
</dbReference>
<dbReference type="RefSeq" id="WP_006198154.1">
    <property type="nucleotide sequence ID" value="NZ_JAYGHK010000004.1"/>
</dbReference>
<dbReference type="GO" id="GO:0003861">
    <property type="term" value="F:3-isopropylmalate dehydratase activity"/>
    <property type="evidence" value="ECO:0007669"/>
    <property type="project" value="UniProtKB-EC"/>
</dbReference>
<dbReference type="PROSITE" id="PS01244">
    <property type="entry name" value="ACONITASE_2"/>
    <property type="match status" value="1"/>
</dbReference>
<keyword evidence="9 12" id="KW-0411">Iron-sulfur</keyword>
<dbReference type="InterPro" id="IPR036008">
    <property type="entry name" value="Aconitase_4Fe-4S_dom"/>
</dbReference>
<evidence type="ECO:0000256" key="3">
    <source>
        <dbReference type="ARBA" id="ARBA00004729"/>
    </source>
</evidence>
<keyword evidence="10 12" id="KW-0456">Lyase</keyword>
<protein>
    <recommendedName>
        <fullName evidence="12">3-isopropylmalate dehydratase large subunit</fullName>
        <ecNumber evidence="12">4.2.1.33</ecNumber>
    </recommendedName>
    <alternativeName>
        <fullName evidence="12">Alpha-IPM isomerase</fullName>
        <shortName evidence="12">IPMI</shortName>
    </alternativeName>
    <alternativeName>
        <fullName evidence="12">Isopropylmalate isomerase</fullName>
    </alternativeName>
</protein>
<dbReference type="PROSITE" id="PS00450">
    <property type="entry name" value="ACONITASE_1"/>
    <property type="match status" value="1"/>
</dbReference>
<dbReference type="InterPro" id="IPR004430">
    <property type="entry name" value="3-IsopropMal_deHydase_lsu"/>
</dbReference>
<comment type="caution">
    <text evidence="15">The sequence shown here is derived from an EMBL/GenBank/DDBJ whole genome shotgun (WGS) entry which is preliminary data.</text>
</comment>
<dbReference type="NCBIfam" id="NF009116">
    <property type="entry name" value="PRK12466.1"/>
    <property type="match status" value="1"/>
</dbReference>
<name>A0ABU5UKQ6_NODSP</name>
<evidence type="ECO:0000256" key="11">
    <source>
        <dbReference type="ARBA" id="ARBA00023304"/>
    </source>
</evidence>
<dbReference type="SUPFAM" id="SSF53732">
    <property type="entry name" value="Aconitase iron-sulfur domain"/>
    <property type="match status" value="1"/>
</dbReference>
<keyword evidence="16" id="KW-1185">Reference proteome</keyword>
<feature type="domain" description="Aconitase/3-isopropylmalate dehydratase large subunit alpha/beta/alpha" evidence="14">
    <location>
        <begin position="8"/>
        <end position="458"/>
    </location>
</feature>
<feature type="region of interest" description="Disordered" evidence="13">
    <location>
        <begin position="424"/>
        <end position="443"/>
    </location>
</feature>
<comment type="function">
    <text evidence="2 12">Catalyzes the isomerization between 2-isopropylmalate and 3-isopropylmalate, via the formation of 2-isopropylmaleate.</text>
</comment>
<comment type="catalytic activity">
    <reaction evidence="1 12">
        <text>(2R,3S)-3-isopropylmalate = (2S)-2-isopropylmalate</text>
        <dbReference type="Rhea" id="RHEA:32287"/>
        <dbReference type="ChEBI" id="CHEBI:1178"/>
        <dbReference type="ChEBI" id="CHEBI:35121"/>
        <dbReference type="EC" id="4.2.1.33"/>
    </reaction>
</comment>
<dbReference type="HAMAP" id="MF_01026">
    <property type="entry name" value="LeuC_type1"/>
    <property type="match status" value="1"/>
</dbReference>
<keyword evidence="11 12" id="KW-0100">Branched-chain amino acid biosynthesis</keyword>
<evidence type="ECO:0000256" key="6">
    <source>
        <dbReference type="ARBA" id="ARBA00022605"/>
    </source>
</evidence>
<keyword evidence="7 12" id="KW-0479">Metal-binding</keyword>
<dbReference type="InterPro" id="IPR018136">
    <property type="entry name" value="Aconitase_4Fe-4S_BS"/>
</dbReference>
<dbReference type="Pfam" id="PF00330">
    <property type="entry name" value="Aconitase"/>
    <property type="match status" value="1"/>
</dbReference>
<dbReference type="Gene3D" id="3.30.499.10">
    <property type="entry name" value="Aconitase, domain 3"/>
    <property type="match status" value="2"/>
</dbReference>
<evidence type="ECO:0000259" key="14">
    <source>
        <dbReference type="Pfam" id="PF00330"/>
    </source>
</evidence>
<dbReference type="NCBIfam" id="NF004016">
    <property type="entry name" value="PRK05478.1"/>
    <property type="match status" value="1"/>
</dbReference>
<feature type="compositionally biased region" description="Polar residues" evidence="13">
    <location>
        <begin position="424"/>
        <end position="442"/>
    </location>
</feature>
<evidence type="ECO:0000256" key="8">
    <source>
        <dbReference type="ARBA" id="ARBA00023004"/>
    </source>
</evidence>
<dbReference type="Proteomes" id="UP001303285">
    <property type="component" value="Unassembled WGS sequence"/>
</dbReference>
<feature type="binding site" evidence="12">
    <location>
        <position position="410"/>
    </location>
    <ligand>
        <name>[4Fe-4S] cluster</name>
        <dbReference type="ChEBI" id="CHEBI:49883"/>
    </ligand>
</feature>
<dbReference type="EMBL" id="JAYGHK010000004">
    <property type="protein sequence ID" value="MEA5606860.1"/>
    <property type="molecule type" value="Genomic_DNA"/>
</dbReference>
<comment type="similarity">
    <text evidence="12">Belongs to the aconitase/IPM isomerase family. LeuC type 1 subfamily.</text>
</comment>
<dbReference type="PANTHER" id="PTHR43822">
    <property type="entry name" value="HOMOACONITASE, MITOCHONDRIAL-RELATED"/>
    <property type="match status" value="1"/>
</dbReference>
<keyword evidence="4 12" id="KW-0432">Leucine biosynthesis</keyword>
<evidence type="ECO:0000256" key="9">
    <source>
        <dbReference type="ARBA" id="ARBA00023014"/>
    </source>
</evidence>
<comment type="subunit">
    <text evidence="12">Heterodimer of LeuC and LeuD.</text>
</comment>
<keyword evidence="5 12" id="KW-0004">4Fe-4S</keyword>
<dbReference type="NCBIfam" id="TIGR00170">
    <property type="entry name" value="leuC"/>
    <property type="match status" value="1"/>
</dbReference>
<gene>
    <name evidence="12 15" type="primary">leuC</name>
    <name evidence="15" type="ORF">VB695_01960</name>
</gene>
<evidence type="ECO:0000313" key="15">
    <source>
        <dbReference type="EMBL" id="MEA5606860.1"/>
    </source>
</evidence>
<organism evidence="15 16">
    <name type="scientific">Nodularia spumigena UHCC 0060</name>
    <dbReference type="NCBI Taxonomy" id="3110300"/>
    <lineage>
        <taxon>Bacteria</taxon>
        <taxon>Bacillati</taxon>
        <taxon>Cyanobacteriota</taxon>
        <taxon>Cyanophyceae</taxon>
        <taxon>Nostocales</taxon>
        <taxon>Nodulariaceae</taxon>
        <taxon>Nodularia</taxon>
    </lineage>
</organism>
<comment type="cofactor">
    <cofactor evidence="12">
        <name>[4Fe-4S] cluster</name>
        <dbReference type="ChEBI" id="CHEBI:49883"/>
    </cofactor>
    <text evidence="12">Binds 1 [4Fe-4S] cluster per subunit.</text>
</comment>
<evidence type="ECO:0000256" key="7">
    <source>
        <dbReference type="ARBA" id="ARBA00022723"/>
    </source>
</evidence>
<reference evidence="15 16" key="1">
    <citation type="submission" date="2023-12" db="EMBL/GenBank/DDBJ databases">
        <title>Baltic Sea Cyanobacteria.</title>
        <authorList>
            <person name="Delbaje E."/>
            <person name="Fewer D.P."/>
            <person name="Shishido T.K."/>
        </authorList>
    </citation>
    <scope>NUCLEOTIDE SEQUENCE [LARGE SCALE GENOMIC DNA]</scope>
    <source>
        <strain evidence="15 16">UHCC 0060</strain>
    </source>
</reference>
<evidence type="ECO:0000256" key="1">
    <source>
        <dbReference type="ARBA" id="ARBA00000491"/>
    </source>
</evidence>
<dbReference type="CDD" id="cd01583">
    <property type="entry name" value="IPMI"/>
    <property type="match status" value="1"/>
</dbReference>
<evidence type="ECO:0000256" key="4">
    <source>
        <dbReference type="ARBA" id="ARBA00022430"/>
    </source>
</evidence>
<proteinExistence type="inferred from homology"/>
<evidence type="ECO:0000256" key="12">
    <source>
        <dbReference type="HAMAP-Rule" id="MF_01026"/>
    </source>
</evidence>
<evidence type="ECO:0000256" key="10">
    <source>
        <dbReference type="ARBA" id="ARBA00023239"/>
    </source>
</evidence>
<feature type="binding site" evidence="12">
    <location>
        <position position="347"/>
    </location>
    <ligand>
        <name>[4Fe-4S] cluster</name>
        <dbReference type="ChEBI" id="CHEBI:49883"/>
    </ligand>
</feature>
<dbReference type="PANTHER" id="PTHR43822:SF9">
    <property type="entry name" value="3-ISOPROPYLMALATE DEHYDRATASE"/>
    <property type="match status" value="1"/>
</dbReference>
<evidence type="ECO:0000256" key="5">
    <source>
        <dbReference type="ARBA" id="ARBA00022485"/>
    </source>
</evidence>
<evidence type="ECO:0000313" key="16">
    <source>
        <dbReference type="Proteomes" id="UP001303285"/>
    </source>
</evidence>
<accession>A0ABU5UKQ6</accession>
<evidence type="ECO:0000256" key="2">
    <source>
        <dbReference type="ARBA" id="ARBA00002695"/>
    </source>
</evidence>
<keyword evidence="6 12" id="KW-0028">Amino-acid biosynthesis</keyword>
<sequence length="469" mass="51005">MSKGTLFDKVWNLHTVGTLPSGLTQLFIGLHLIHEVTSPQAFAMLQERGLKMLFPERTIATVDHIVPTENQARPFIDSLAEDMIQALEQNCQENNITFHNIGSGNQGIVHVIAPEQGLTQPGMTIACGDSHTSSHGAFGAIAFGIGTSQVRDVLASQTLALSKLKVRKIEVNGTLNPGVYAKDVILHIIRTLGVKGGVGYAYEYAGTTFDQMNMEERMTVCNMAIEGGARCGYVNPDQVTYDYLNGRDFAPKGAEWDKAVTWWESIKSDADAEYDDVVVFDAADISPTVTWGITPGQGIGVNQFIPKPEELLEEDRFIAEEAYQYMDLFPGQPIKGTKIDVCFIGSCTNGRISDLREAAKIAQGRKVAEGVKAFVVPGSERVKQEAEAEGLDKIFEAAGFEWREPGCSMCLAMNPDKLQGRQISASSSNRNFKGRQGSSSGRTLLMSPAMVATAAIQGEVSDVRELLSK</sequence>
<evidence type="ECO:0000256" key="13">
    <source>
        <dbReference type="SAM" id="MobiDB-lite"/>
    </source>
</evidence>
<dbReference type="InterPro" id="IPR001030">
    <property type="entry name" value="Acoase/IPM_deHydtase_lsu_aba"/>
</dbReference>
<feature type="binding site" evidence="12">
    <location>
        <position position="407"/>
    </location>
    <ligand>
        <name>[4Fe-4S] cluster</name>
        <dbReference type="ChEBI" id="CHEBI:49883"/>
    </ligand>
</feature>
<comment type="pathway">
    <text evidence="3 12">Amino-acid biosynthesis; L-leucine biosynthesis; L-leucine from 3-methyl-2-oxobutanoate: step 2/4.</text>
</comment>
<dbReference type="PRINTS" id="PR00415">
    <property type="entry name" value="ACONITASE"/>
</dbReference>
<keyword evidence="8 12" id="KW-0408">Iron</keyword>
<dbReference type="GeneID" id="78019743"/>
<dbReference type="InterPro" id="IPR033941">
    <property type="entry name" value="IPMI_cat"/>
</dbReference>
<dbReference type="EC" id="4.2.1.33" evidence="12"/>
<dbReference type="InterPro" id="IPR015931">
    <property type="entry name" value="Acnase/IPM_dHydase_lsu_aba_1/3"/>
</dbReference>